<dbReference type="AlphaFoldDB" id="A0A0E9V1J7"/>
<proteinExistence type="predicted"/>
<dbReference type="EMBL" id="GBXM01036568">
    <property type="protein sequence ID" value="JAH72009.1"/>
    <property type="molecule type" value="Transcribed_RNA"/>
</dbReference>
<reference evidence="1" key="2">
    <citation type="journal article" date="2015" name="Fish Shellfish Immunol.">
        <title>Early steps in the European eel (Anguilla anguilla)-Vibrio vulnificus interaction in the gills: Role of the RtxA13 toxin.</title>
        <authorList>
            <person name="Callol A."/>
            <person name="Pajuelo D."/>
            <person name="Ebbesson L."/>
            <person name="Teles M."/>
            <person name="MacKenzie S."/>
            <person name="Amaro C."/>
        </authorList>
    </citation>
    <scope>NUCLEOTIDE SEQUENCE</scope>
</reference>
<reference evidence="1" key="1">
    <citation type="submission" date="2014-11" db="EMBL/GenBank/DDBJ databases">
        <authorList>
            <person name="Amaro Gonzalez C."/>
        </authorList>
    </citation>
    <scope>NUCLEOTIDE SEQUENCE</scope>
</reference>
<sequence>MINHLLVPKRITTLQNEDTKQL</sequence>
<protein>
    <submittedName>
        <fullName evidence="1">Uncharacterized protein</fullName>
    </submittedName>
</protein>
<accession>A0A0E9V1J7</accession>
<organism evidence="1">
    <name type="scientific">Anguilla anguilla</name>
    <name type="common">European freshwater eel</name>
    <name type="synonym">Muraena anguilla</name>
    <dbReference type="NCBI Taxonomy" id="7936"/>
    <lineage>
        <taxon>Eukaryota</taxon>
        <taxon>Metazoa</taxon>
        <taxon>Chordata</taxon>
        <taxon>Craniata</taxon>
        <taxon>Vertebrata</taxon>
        <taxon>Euteleostomi</taxon>
        <taxon>Actinopterygii</taxon>
        <taxon>Neopterygii</taxon>
        <taxon>Teleostei</taxon>
        <taxon>Anguilliformes</taxon>
        <taxon>Anguillidae</taxon>
        <taxon>Anguilla</taxon>
    </lineage>
</organism>
<evidence type="ECO:0000313" key="1">
    <source>
        <dbReference type="EMBL" id="JAH72009.1"/>
    </source>
</evidence>
<name>A0A0E9V1J7_ANGAN</name>